<organism evidence="2 3">
    <name type="scientific">Hericium alpestre</name>
    <dbReference type="NCBI Taxonomy" id="135208"/>
    <lineage>
        <taxon>Eukaryota</taxon>
        <taxon>Fungi</taxon>
        <taxon>Dikarya</taxon>
        <taxon>Basidiomycota</taxon>
        <taxon>Agaricomycotina</taxon>
        <taxon>Agaricomycetes</taxon>
        <taxon>Russulales</taxon>
        <taxon>Hericiaceae</taxon>
        <taxon>Hericium</taxon>
    </lineage>
</organism>
<evidence type="ECO:0000313" key="2">
    <source>
        <dbReference type="EMBL" id="TFY75170.1"/>
    </source>
</evidence>
<feature type="chain" id="PRO_5021501807" evidence="1">
    <location>
        <begin position="24"/>
        <end position="128"/>
    </location>
</feature>
<dbReference type="AlphaFoldDB" id="A0A4Y9ZLN2"/>
<keyword evidence="3" id="KW-1185">Reference proteome</keyword>
<dbReference type="OrthoDB" id="3191680at2759"/>
<keyword evidence="1" id="KW-0732">Signal</keyword>
<evidence type="ECO:0000313" key="3">
    <source>
        <dbReference type="Proteomes" id="UP000298061"/>
    </source>
</evidence>
<sequence length="128" mass="13866">MNLIFRCFIPLVPILAASSVAAAAPIVPDSPCAISFNGYALHSLHLNPYDIRNVPLLLAAVADSLPPGFALTRAQDELRDVLHDLGLLLRRHRREPLREAHFAWDGMGADRRAGGRGTYLGGRRGGCS</sequence>
<dbReference type="Proteomes" id="UP000298061">
    <property type="component" value="Unassembled WGS sequence"/>
</dbReference>
<feature type="signal peptide" evidence="1">
    <location>
        <begin position="1"/>
        <end position="23"/>
    </location>
</feature>
<reference evidence="2 3" key="1">
    <citation type="submission" date="2019-02" db="EMBL/GenBank/DDBJ databases">
        <title>Genome sequencing of the rare red list fungi Hericium alpestre (H. flagellum).</title>
        <authorList>
            <person name="Buettner E."/>
            <person name="Kellner H."/>
        </authorList>
    </citation>
    <scope>NUCLEOTIDE SEQUENCE [LARGE SCALE GENOMIC DNA]</scope>
    <source>
        <strain evidence="2 3">DSM 108284</strain>
    </source>
</reference>
<dbReference type="EMBL" id="SFCI01001691">
    <property type="protein sequence ID" value="TFY75170.1"/>
    <property type="molecule type" value="Genomic_DNA"/>
</dbReference>
<gene>
    <name evidence="2" type="ORF">EWM64_g8843</name>
</gene>
<name>A0A4Y9ZLN2_9AGAM</name>
<accession>A0A4Y9ZLN2</accession>
<evidence type="ECO:0000256" key="1">
    <source>
        <dbReference type="SAM" id="SignalP"/>
    </source>
</evidence>
<proteinExistence type="predicted"/>
<protein>
    <submittedName>
        <fullName evidence="2">Uncharacterized protein</fullName>
    </submittedName>
</protein>
<comment type="caution">
    <text evidence="2">The sequence shown here is derived from an EMBL/GenBank/DDBJ whole genome shotgun (WGS) entry which is preliminary data.</text>
</comment>